<keyword evidence="2" id="KW-1185">Reference proteome</keyword>
<organism evidence="1 2">
    <name type="scientific">Melastoma candidum</name>
    <dbReference type="NCBI Taxonomy" id="119954"/>
    <lineage>
        <taxon>Eukaryota</taxon>
        <taxon>Viridiplantae</taxon>
        <taxon>Streptophyta</taxon>
        <taxon>Embryophyta</taxon>
        <taxon>Tracheophyta</taxon>
        <taxon>Spermatophyta</taxon>
        <taxon>Magnoliopsida</taxon>
        <taxon>eudicotyledons</taxon>
        <taxon>Gunneridae</taxon>
        <taxon>Pentapetalae</taxon>
        <taxon>rosids</taxon>
        <taxon>malvids</taxon>
        <taxon>Myrtales</taxon>
        <taxon>Melastomataceae</taxon>
        <taxon>Melastomatoideae</taxon>
        <taxon>Melastomateae</taxon>
        <taxon>Melastoma</taxon>
    </lineage>
</organism>
<dbReference type="Proteomes" id="UP001057402">
    <property type="component" value="Chromosome 1"/>
</dbReference>
<evidence type="ECO:0000313" key="2">
    <source>
        <dbReference type="Proteomes" id="UP001057402"/>
    </source>
</evidence>
<comment type="caution">
    <text evidence="1">The sequence shown here is derived from an EMBL/GenBank/DDBJ whole genome shotgun (WGS) entry which is preliminary data.</text>
</comment>
<sequence>MMAMRKLLLFLKPLDDYATSGSSTAAVHPQQVLKHLSSRRRAHSDAIRYCQDVLLRKAVEWEAVSRNDLSRPVRDVDMVLSIGGDGTLLRASHFVDDSVPILGVNSDPSVAEEIEQFTNEFDASRSTGFLCAASLDNFEQVIDGILEVSRFSLRVHRSSSSAQTNCRSSGLRVSTSAGSTAAMLSAGGHRMPILSRDLQYMVREPISPGKASSLMHGFVSPNESMEVGWSCDKGVIYVDGCHVRFPIKLGDRVQIASSSAPVLKVYLPSRLLSIGKSRY</sequence>
<evidence type="ECO:0000313" key="1">
    <source>
        <dbReference type="EMBL" id="KAI4387995.1"/>
    </source>
</evidence>
<protein>
    <submittedName>
        <fullName evidence="1">Uncharacterized protein</fullName>
    </submittedName>
</protein>
<proteinExistence type="predicted"/>
<dbReference type="EMBL" id="CM042880">
    <property type="protein sequence ID" value="KAI4387995.1"/>
    <property type="molecule type" value="Genomic_DNA"/>
</dbReference>
<name>A0ACB9SAT6_9MYRT</name>
<accession>A0ACB9SAT6</accession>
<reference evidence="2" key="1">
    <citation type="journal article" date="2023" name="Front. Plant Sci.">
        <title>Chromosomal-level genome assembly of Melastoma candidum provides insights into trichome evolution.</title>
        <authorList>
            <person name="Zhong Y."/>
            <person name="Wu W."/>
            <person name="Sun C."/>
            <person name="Zou P."/>
            <person name="Liu Y."/>
            <person name="Dai S."/>
            <person name="Zhou R."/>
        </authorList>
    </citation>
    <scope>NUCLEOTIDE SEQUENCE [LARGE SCALE GENOMIC DNA]</scope>
</reference>
<gene>
    <name evidence="1" type="ORF">MLD38_000373</name>
</gene>